<keyword evidence="3" id="KW-0560">Oxidoreductase</keyword>
<dbReference type="SUPFAM" id="SSF46548">
    <property type="entry name" value="alpha-helical ferredoxin"/>
    <property type="match status" value="1"/>
</dbReference>
<dbReference type="EMBL" id="UINC01002357">
    <property type="protein sequence ID" value="SUZ95815.1"/>
    <property type="molecule type" value="Genomic_DNA"/>
</dbReference>
<keyword evidence="2" id="KW-0479">Metal-binding</keyword>
<evidence type="ECO:0000256" key="5">
    <source>
        <dbReference type="ARBA" id="ARBA00023014"/>
    </source>
</evidence>
<gene>
    <name evidence="7" type="ORF">METZ01_LOCUS48669</name>
</gene>
<evidence type="ECO:0000256" key="1">
    <source>
        <dbReference type="ARBA" id="ARBA00022485"/>
    </source>
</evidence>
<proteinExistence type="predicted"/>
<dbReference type="GO" id="GO:0051539">
    <property type="term" value="F:4 iron, 4 sulfur cluster binding"/>
    <property type="evidence" value="ECO:0007669"/>
    <property type="project" value="UniProtKB-KW"/>
</dbReference>
<dbReference type="GO" id="GO:0046872">
    <property type="term" value="F:metal ion binding"/>
    <property type="evidence" value="ECO:0007669"/>
    <property type="project" value="UniProtKB-KW"/>
</dbReference>
<evidence type="ECO:0000256" key="2">
    <source>
        <dbReference type="ARBA" id="ARBA00022723"/>
    </source>
</evidence>
<dbReference type="PANTHER" id="PTHR43255">
    <property type="entry name" value="IRON-SULFUR-BINDING OXIDOREDUCTASE FADF-RELATED-RELATED"/>
    <property type="match status" value="1"/>
</dbReference>
<organism evidence="7">
    <name type="scientific">marine metagenome</name>
    <dbReference type="NCBI Taxonomy" id="408172"/>
    <lineage>
        <taxon>unclassified sequences</taxon>
        <taxon>metagenomes</taxon>
        <taxon>ecological metagenomes</taxon>
    </lineage>
</organism>
<dbReference type="GO" id="GO:0005886">
    <property type="term" value="C:plasma membrane"/>
    <property type="evidence" value="ECO:0007669"/>
    <property type="project" value="TreeGrafter"/>
</dbReference>
<dbReference type="Pfam" id="PF13183">
    <property type="entry name" value="Fer4_8"/>
    <property type="match status" value="1"/>
</dbReference>
<keyword evidence="4" id="KW-0408">Iron</keyword>
<keyword evidence="5" id="KW-0411">Iron-sulfur</keyword>
<dbReference type="InterPro" id="IPR009051">
    <property type="entry name" value="Helical_ferredxn"/>
</dbReference>
<dbReference type="InterPro" id="IPR051460">
    <property type="entry name" value="HdrC_iron-sulfur_subunit"/>
</dbReference>
<dbReference type="Gene3D" id="1.10.1060.10">
    <property type="entry name" value="Alpha-helical ferredoxin"/>
    <property type="match status" value="1"/>
</dbReference>
<keyword evidence="1" id="KW-0004">4Fe-4S</keyword>
<accession>A0A381RVA6</accession>
<dbReference type="PROSITE" id="PS00198">
    <property type="entry name" value="4FE4S_FER_1"/>
    <property type="match status" value="1"/>
</dbReference>
<dbReference type="GO" id="GO:0016491">
    <property type="term" value="F:oxidoreductase activity"/>
    <property type="evidence" value="ECO:0007669"/>
    <property type="project" value="UniProtKB-KW"/>
</dbReference>
<dbReference type="Pfam" id="PF02754">
    <property type="entry name" value="CCG"/>
    <property type="match status" value="2"/>
</dbReference>
<dbReference type="InterPro" id="IPR017896">
    <property type="entry name" value="4Fe4S_Fe-S-bd"/>
</dbReference>
<sequence>MWVPREVTEYDFTFLDRVTDLSGGESMGWCYECAECIGVCPVDNVGSYGPRKLYRKLQIGLDLFDHPDLWLCTTCRNCLRVCPKEVDMMQIMPAVREQAILNGNVPGELQEMLQNVAEYGNPMGESARKRMRWLKKFDEPVRDLSKEPGEVDVLWYVSDYFSYHPRGIDAAKAMVRVFNRLGVDFGVLGRNERCDGDSQRLCGETGLFEELAEHNHALFEQNPHERLVVSDPHAYNAFKNEYPKLTGTEYNVQHYTQFLAEKTEQLAGMFTGEFPRKVTFHDPCYLGRHNGEYEAPRTLIETVPGIDFVEMFRCKEQGYCCGGGGGGMWLDGLTADHTFERLSENRVREAVDVGAEVLAVCCPYEVSRFEDAVKSTDNDDKLEVLDIIEILDSCLGDD</sequence>
<dbReference type="PANTHER" id="PTHR43255:SF1">
    <property type="entry name" value="IRON-SULFUR-BINDING OXIDOREDUCTASE FADF-RELATED"/>
    <property type="match status" value="1"/>
</dbReference>
<dbReference type="AlphaFoldDB" id="A0A381RVA6"/>
<name>A0A381RVA6_9ZZZZ</name>
<dbReference type="InterPro" id="IPR017900">
    <property type="entry name" value="4Fe4S_Fe_S_CS"/>
</dbReference>
<evidence type="ECO:0000259" key="6">
    <source>
        <dbReference type="PROSITE" id="PS51379"/>
    </source>
</evidence>
<evidence type="ECO:0000256" key="4">
    <source>
        <dbReference type="ARBA" id="ARBA00023004"/>
    </source>
</evidence>
<evidence type="ECO:0000313" key="7">
    <source>
        <dbReference type="EMBL" id="SUZ95815.1"/>
    </source>
</evidence>
<protein>
    <recommendedName>
        <fullName evidence="6">4Fe-4S ferredoxin-type domain-containing protein</fullName>
    </recommendedName>
</protein>
<evidence type="ECO:0000256" key="3">
    <source>
        <dbReference type="ARBA" id="ARBA00023002"/>
    </source>
</evidence>
<dbReference type="PROSITE" id="PS51379">
    <property type="entry name" value="4FE4S_FER_2"/>
    <property type="match status" value="1"/>
</dbReference>
<feature type="domain" description="4Fe-4S ferredoxin-type" evidence="6">
    <location>
        <begin position="60"/>
        <end position="94"/>
    </location>
</feature>
<reference evidence="7" key="1">
    <citation type="submission" date="2018-05" db="EMBL/GenBank/DDBJ databases">
        <authorList>
            <person name="Lanie J.A."/>
            <person name="Ng W.-L."/>
            <person name="Kazmierczak K.M."/>
            <person name="Andrzejewski T.M."/>
            <person name="Davidsen T.M."/>
            <person name="Wayne K.J."/>
            <person name="Tettelin H."/>
            <person name="Glass J.I."/>
            <person name="Rusch D."/>
            <person name="Podicherti R."/>
            <person name="Tsui H.-C.T."/>
            <person name="Winkler M.E."/>
        </authorList>
    </citation>
    <scope>NUCLEOTIDE SEQUENCE</scope>
</reference>
<dbReference type="InterPro" id="IPR004017">
    <property type="entry name" value="Cys_rich_dom"/>
</dbReference>